<keyword evidence="2" id="KW-1185">Reference proteome</keyword>
<organism evidence="1 2">
    <name type="scientific">Chryseobacterium ginsengisoli</name>
    <dbReference type="NCBI Taxonomy" id="363853"/>
    <lineage>
        <taxon>Bacteria</taxon>
        <taxon>Pseudomonadati</taxon>
        <taxon>Bacteroidota</taxon>
        <taxon>Flavobacteriia</taxon>
        <taxon>Flavobacteriales</taxon>
        <taxon>Weeksellaceae</taxon>
        <taxon>Chryseobacterium group</taxon>
        <taxon>Chryseobacterium</taxon>
    </lineage>
</organism>
<comment type="caution">
    <text evidence="1">The sequence shown here is derived from an EMBL/GenBank/DDBJ whole genome shotgun (WGS) entry which is preliminary data.</text>
</comment>
<reference evidence="2" key="1">
    <citation type="journal article" date="2019" name="Int. J. Syst. Evol. Microbiol.">
        <title>The Global Catalogue of Microorganisms (GCM) 10K type strain sequencing project: providing services to taxonomists for standard genome sequencing and annotation.</title>
        <authorList>
            <consortium name="The Broad Institute Genomics Platform"/>
            <consortium name="The Broad Institute Genome Sequencing Center for Infectious Disease"/>
            <person name="Wu L."/>
            <person name="Ma J."/>
        </authorList>
    </citation>
    <scope>NUCLEOTIDE SEQUENCE [LARGE SCALE GENOMIC DNA]</scope>
    <source>
        <strain evidence="2">JCM 18019</strain>
    </source>
</reference>
<evidence type="ECO:0000313" key="2">
    <source>
        <dbReference type="Proteomes" id="UP001500353"/>
    </source>
</evidence>
<proteinExistence type="predicted"/>
<evidence type="ECO:0000313" key="1">
    <source>
        <dbReference type="EMBL" id="GAA5082605.1"/>
    </source>
</evidence>
<protein>
    <submittedName>
        <fullName evidence="1">Uncharacterized protein</fullName>
    </submittedName>
</protein>
<sequence>MITGKQDKEIHIEFFLKKKNIVIDDLNNISENWKLYFLRFNELDENELRDYFSENSFYIDGAVSVTCYGKGLIGLKYWDLIDQLCAYFINSLYEIIINNQESEKFYFPDQPVEVILTKEKELLHVKIGDQNSFCLNRNKFIKEFLKASKNLYKRINVDTYKLEIEKIEEILLSL</sequence>
<dbReference type="RefSeq" id="WP_345199467.1">
    <property type="nucleotide sequence ID" value="NZ_BAABHX010000001.1"/>
</dbReference>
<dbReference type="Proteomes" id="UP001500353">
    <property type="component" value="Unassembled WGS sequence"/>
</dbReference>
<accession>A0ABP9LS48</accession>
<dbReference type="EMBL" id="BAABHX010000001">
    <property type="protein sequence ID" value="GAA5082605.1"/>
    <property type="molecule type" value="Genomic_DNA"/>
</dbReference>
<gene>
    <name evidence="1" type="ORF">GCM10023210_00150</name>
</gene>
<name>A0ABP9LS48_9FLAO</name>